<evidence type="ECO:0000313" key="1">
    <source>
        <dbReference type="EMBL" id="PKU67046.1"/>
    </source>
</evidence>
<dbReference type="Proteomes" id="UP000233837">
    <property type="component" value="Unassembled WGS sequence"/>
</dbReference>
<reference evidence="1 2" key="1">
    <citation type="journal article" date="2016" name="Sci. Rep.">
        <title>The Dendrobium catenatum Lindl. genome sequence provides insights into polysaccharide synthase, floral development and adaptive evolution.</title>
        <authorList>
            <person name="Zhang G.Q."/>
            <person name="Xu Q."/>
            <person name="Bian C."/>
            <person name="Tsai W.C."/>
            <person name="Yeh C.M."/>
            <person name="Liu K.W."/>
            <person name="Yoshida K."/>
            <person name="Zhang L.S."/>
            <person name="Chang S.B."/>
            <person name="Chen F."/>
            <person name="Shi Y."/>
            <person name="Su Y.Y."/>
            <person name="Zhang Y.Q."/>
            <person name="Chen L.J."/>
            <person name="Yin Y."/>
            <person name="Lin M."/>
            <person name="Huang H."/>
            <person name="Deng H."/>
            <person name="Wang Z.W."/>
            <person name="Zhu S.L."/>
            <person name="Zhao X."/>
            <person name="Deng C."/>
            <person name="Niu S.C."/>
            <person name="Huang J."/>
            <person name="Wang M."/>
            <person name="Liu G.H."/>
            <person name="Yang H.J."/>
            <person name="Xiao X.J."/>
            <person name="Hsiao Y.Y."/>
            <person name="Wu W.L."/>
            <person name="Chen Y.Y."/>
            <person name="Mitsuda N."/>
            <person name="Ohme-Takagi M."/>
            <person name="Luo Y.B."/>
            <person name="Van de Peer Y."/>
            <person name="Liu Z.J."/>
        </authorList>
    </citation>
    <scope>NUCLEOTIDE SEQUENCE [LARGE SCALE GENOMIC DNA]</scope>
    <source>
        <tissue evidence="1">The whole plant</tissue>
    </source>
</reference>
<proteinExistence type="predicted"/>
<evidence type="ECO:0000313" key="2">
    <source>
        <dbReference type="Proteomes" id="UP000233837"/>
    </source>
</evidence>
<organism evidence="1 2">
    <name type="scientific">Dendrobium catenatum</name>
    <dbReference type="NCBI Taxonomy" id="906689"/>
    <lineage>
        <taxon>Eukaryota</taxon>
        <taxon>Viridiplantae</taxon>
        <taxon>Streptophyta</taxon>
        <taxon>Embryophyta</taxon>
        <taxon>Tracheophyta</taxon>
        <taxon>Spermatophyta</taxon>
        <taxon>Magnoliopsida</taxon>
        <taxon>Liliopsida</taxon>
        <taxon>Asparagales</taxon>
        <taxon>Orchidaceae</taxon>
        <taxon>Epidendroideae</taxon>
        <taxon>Malaxideae</taxon>
        <taxon>Dendrobiinae</taxon>
        <taxon>Dendrobium</taxon>
    </lineage>
</organism>
<keyword evidence="2" id="KW-1185">Reference proteome</keyword>
<sequence length="94" mass="10803">MSLLCHLLVHLSDRKLLGHRLKKNPKQLCFMFAFSPVRKSRYRGLLRHLLLLQSDRSSPPIGLEVARELREEESRGSGSHIRGLLAIRLLDPSH</sequence>
<gene>
    <name evidence="1" type="ORF">MA16_Dca008835</name>
</gene>
<protein>
    <submittedName>
        <fullName evidence="1">Uncharacterized protein</fullName>
    </submittedName>
</protein>
<name>A0A2I0VUF3_9ASPA</name>
<reference evidence="1 2" key="2">
    <citation type="journal article" date="2017" name="Nature">
        <title>The Apostasia genome and the evolution of orchids.</title>
        <authorList>
            <person name="Zhang G.Q."/>
            <person name="Liu K.W."/>
            <person name="Li Z."/>
            <person name="Lohaus R."/>
            <person name="Hsiao Y.Y."/>
            <person name="Niu S.C."/>
            <person name="Wang J.Y."/>
            <person name="Lin Y.C."/>
            <person name="Xu Q."/>
            <person name="Chen L.J."/>
            <person name="Yoshida K."/>
            <person name="Fujiwara S."/>
            <person name="Wang Z.W."/>
            <person name="Zhang Y.Q."/>
            <person name="Mitsuda N."/>
            <person name="Wang M."/>
            <person name="Liu G.H."/>
            <person name="Pecoraro L."/>
            <person name="Huang H.X."/>
            <person name="Xiao X.J."/>
            <person name="Lin M."/>
            <person name="Wu X.Y."/>
            <person name="Wu W.L."/>
            <person name="Chen Y.Y."/>
            <person name="Chang S.B."/>
            <person name="Sakamoto S."/>
            <person name="Ohme-Takagi M."/>
            <person name="Yagi M."/>
            <person name="Zeng S.J."/>
            <person name="Shen C.Y."/>
            <person name="Yeh C.M."/>
            <person name="Luo Y.B."/>
            <person name="Tsai W.C."/>
            <person name="Van de Peer Y."/>
            <person name="Liu Z.J."/>
        </authorList>
    </citation>
    <scope>NUCLEOTIDE SEQUENCE [LARGE SCALE GENOMIC DNA]</scope>
    <source>
        <tissue evidence="1">The whole plant</tissue>
    </source>
</reference>
<dbReference type="AlphaFoldDB" id="A0A2I0VUF3"/>
<accession>A0A2I0VUF3</accession>
<dbReference type="EMBL" id="KZ503221">
    <property type="protein sequence ID" value="PKU67046.1"/>
    <property type="molecule type" value="Genomic_DNA"/>
</dbReference>